<gene>
    <name evidence="1" type="ORF">ACFQ2O_10535</name>
</gene>
<dbReference type="SUPFAM" id="SSF56235">
    <property type="entry name" value="N-terminal nucleophile aminohydrolases (Ntn hydrolases)"/>
    <property type="match status" value="1"/>
</dbReference>
<reference evidence="2" key="1">
    <citation type="journal article" date="2019" name="Int. J. Syst. Evol. Microbiol.">
        <title>The Global Catalogue of Microorganisms (GCM) 10K type strain sequencing project: providing services to taxonomists for standard genome sequencing and annotation.</title>
        <authorList>
            <consortium name="The Broad Institute Genomics Platform"/>
            <consortium name="The Broad Institute Genome Sequencing Center for Infectious Disease"/>
            <person name="Wu L."/>
            <person name="Ma J."/>
        </authorList>
    </citation>
    <scope>NUCLEOTIDE SEQUENCE [LARGE SCALE GENOMIC DNA]</scope>
    <source>
        <strain evidence="2">JCM 31319</strain>
    </source>
</reference>
<dbReference type="RefSeq" id="WP_377527032.1">
    <property type="nucleotide sequence ID" value="NZ_JBHTLD010000083.1"/>
</dbReference>
<evidence type="ECO:0000313" key="1">
    <source>
        <dbReference type="EMBL" id="MFD1186643.1"/>
    </source>
</evidence>
<sequence length="267" mass="28580">MIKYVIAIHGGAVTLDRDSVSKEKEQHYRKGLQEALEAGNAVLREGGSAVEAVTAAVVAMENNPAFNAGKGGNLNVHGENLFDASIMEGKELKIGAVGAVQHVKNPIKLAKAVMEHCKHNFLVVDGAKEFAIIQGLELEKPSYFTTEENLKDWQQSIPENYSTEHDTVGAVALDQNGNMAAATSTGGLKNQLKGRISDSPIIGGGTYANNDVCAVSCTGEGEVIMRGAIAHEVYALVRYAKEDLQAASDKAVRMHEKHLKVILGLFL</sequence>
<dbReference type="InterPro" id="IPR000246">
    <property type="entry name" value="Peptidase_T2"/>
</dbReference>
<dbReference type="EMBL" id="JBHTLD010000083">
    <property type="protein sequence ID" value="MFD1186643.1"/>
    <property type="molecule type" value="Genomic_DNA"/>
</dbReference>
<keyword evidence="2" id="KW-1185">Reference proteome</keyword>
<protein>
    <submittedName>
        <fullName evidence="1">Isoaspartyl peptidase/L-asparaginase family protein</fullName>
    </submittedName>
</protein>
<name>A0ABW3SNZ5_9BACT</name>
<dbReference type="Gene3D" id="3.60.20.30">
    <property type="entry name" value="(Glycosyl)asparaginase"/>
    <property type="match status" value="1"/>
</dbReference>
<organism evidence="1 2">
    <name type="scientific">Pontibacter rugosus</name>
    <dbReference type="NCBI Taxonomy" id="1745966"/>
    <lineage>
        <taxon>Bacteria</taxon>
        <taxon>Pseudomonadati</taxon>
        <taxon>Bacteroidota</taxon>
        <taxon>Cytophagia</taxon>
        <taxon>Cytophagales</taxon>
        <taxon>Hymenobacteraceae</taxon>
        <taxon>Pontibacter</taxon>
    </lineage>
</organism>
<dbReference type="Pfam" id="PF01112">
    <property type="entry name" value="Asparaginase_2"/>
    <property type="match status" value="1"/>
</dbReference>
<dbReference type="Proteomes" id="UP001597094">
    <property type="component" value="Unassembled WGS sequence"/>
</dbReference>
<evidence type="ECO:0000313" key="2">
    <source>
        <dbReference type="Proteomes" id="UP001597094"/>
    </source>
</evidence>
<dbReference type="InterPro" id="IPR029055">
    <property type="entry name" value="Ntn_hydrolases_N"/>
</dbReference>
<dbReference type="PANTHER" id="PTHR10188">
    <property type="entry name" value="L-ASPARAGINASE"/>
    <property type="match status" value="1"/>
</dbReference>
<dbReference type="PANTHER" id="PTHR10188:SF6">
    <property type="entry name" value="N(4)-(BETA-N-ACETYLGLUCOSAMINYL)-L-ASPARAGINASE"/>
    <property type="match status" value="1"/>
</dbReference>
<comment type="caution">
    <text evidence="1">The sequence shown here is derived from an EMBL/GenBank/DDBJ whole genome shotgun (WGS) entry which is preliminary data.</text>
</comment>
<proteinExistence type="predicted"/>
<accession>A0ABW3SNZ5</accession>